<keyword evidence="1" id="KW-0479">Metal-binding</keyword>
<evidence type="ECO:0000313" key="3">
    <source>
        <dbReference type="EMBL" id="RDI39450.1"/>
    </source>
</evidence>
<dbReference type="SUPFAM" id="SSF54826">
    <property type="entry name" value="Enolase N-terminal domain-like"/>
    <property type="match status" value="1"/>
</dbReference>
<dbReference type="EMBL" id="QQAW01000002">
    <property type="protein sequence ID" value="RDI39450.1"/>
    <property type="molecule type" value="Genomic_DNA"/>
</dbReference>
<dbReference type="Gene3D" id="3.20.20.120">
    <property type="entry name" value="Enolase-like C-terminal domain"/>
    <property type="match status" value="1"/>
</dbReference>
<reference evidence="3 4" key="1">
    <citation type="submission" date="2018-07" db="EMBL/GenBank/DDBJ databases">
        <title>Genomic Encyclopedia of Type Strains, Phase IV (KMG-IV): sequencing the most valuable type-strain genomes for metagenomic binning, comparative biology and taxonomic classification.</title>
        <authorList>
            <person name="Goeker M."/>
        </authorList>
    </citation>
    <scope>NUCLEOTIDE SEQUENCE [LARGE SCALE GENOMIC DNA]</scope>
    <source>
        <strain evidence="3 4">DSM 5603</strain>
    </source>
</reference>
<proteinExistence type="predicted"/>
<dbReference type="InterPro" id="IPR029017">
    <property type="entry name" value="Enolase-like_N"/>
</dbReference>
<dbReference type="GO" id="GO:0003824">
    <property type="term" value="F:catalytic activity"/>
    <property type="evidence" value="ECO:0007669"/>
    <property type="project" value="UniProtKB-ARBA"/>
</dbReference>
<dbReference type="Proteomes" id="UP000254958">
    <property type="component" value="Unassembled WGS sequence"/>
</dbReference>
<dbReference type="InterPro" id="IPR013342">
    <property type="entry name" value="Mandelate_racemase_C"/>
</dbReference>
<dbReference type="SFLD" id="SFLDS00001">
    <property type="entry name" value="Enolase"/>
    <property type="match status" value="1"/>
</dbReference>
<sequence>MSLRATLRRAQLHYAGGMAVHTASSGAVQALDALYLLLDDGVHRGVGEVRLNIAYLTGLAPQEVLDAARRFVSQSDWPEASADLRAFVVGLPLSVPAPVRMLVDLAVHDLLARREGVLLAHMLGGTGVVRYPTNQTLFFSGMPTFQRRCIAYVARGFTQLKIRIGADLDADLERLRWLRDHFGTEITLSADANGQWDEPAALTALDRLAAFRLDYVEQPVAAGDWAMLERVAARSPVPLMLDESLADMAACRRLAEMTRPPMAHLKLVKLGGLAALLSAARMLQAAGVTLMIGQMNEGAIATAAALHAACVLTPRFAELYGADGLADDPASGLVYQDGAVGLAGMERSGFGLAFDATLTQPQLFMETC</sequence>
<dbReference type="PANTHER" id="PTHR48073">
    <property type="entry name" value="O-SUCCINYLBENZOATE SYNTHASE-RELATED"/>
    <property type="match status" value="1"/>
</dbReference>
<evidence type="ECO:0000256" key="1">
    <source>
        <dbReference type="ARBA" id="ARBA00022723"/>
    </source>
</evidence>
<dbReference type="PANTHER" id="PTHR48073:SF2">
    <property type="entry name" value="O-SUCCINYLBENZOATE SYNTHASE"/>
    <property type="match status" value="1"/>
</dbReference>
<dbReference type="SMART" id="SM00922">
    <property type="entry name" value="MR_MLE"/>
    <property type="match status" value="1"/>
</dbReference>
<dbReference type="InterPro" id="IPR018110">
    <property type="entry name" value="Mandel_Rmase/mucon_lact_enz_CS"/>
</dbReference>
<name>A0A370G8A7_GLULI</name>
<keyword evidence="4" id="KW-1185">Reference proteome</keyword>
<feature type="domain" description="Mandelate racemase/muconate lactonizing enzyme C-terminal" evidence="2">
    <location>
        <begin position="143"/>
        <end position="238"/>
    </location>
</feature>
<dbReference type="SUPFAM" id="SSF51604">
    <property type="entry name" value="Enolase C-terminal domain-like"/>
    <property type="match status" value="1"/>
</dbReference>
<dbReference type="Gene3D" id="3.30.390.10">
    <property type="entry name" value="Enolase-like, N-terminal domain"/>
    <property type="match status" value="1"/>
</dbReference>
<protein>
    <submittedName>
        <fullName evidence="3">L-alanine-DL-glutamate epimerase-like enolase superfamily enzyme</fullName>
    </submittedName>
</protein>
<accession>A0A370G8A7</accession>
<evidence type="ECO:0000313" key="4">
    <source>
        <dbReference type="Proteomes" id="UP000254958"/>
    </source>
</evidence>
<evidence type="ECO:0000259" key="2">
    <source>
        <dbReference type="SMART" id="SM00922"/>
    </source>
</evidence>
<dbReference type="InterPro" id="IPR029065">
    <property type="entry name" value="Enolase_C-like"/>
</dbReference>
<dbReference type="AlphaFoldDB" id="A0A370G8A7"/>
<gene>
    <name evidence="3" type="ORF">C7453_102238</name>
</gene>
<organism evidence="3 4">
    <name type="scientific">Gluconacetobacter liquefaciens</name>
    <name type="common">Acetobacter liquefaciens</name>
    <dbReference type="NCBI Taxonomy" id="89584"/>
    <lineage>
        <taxon>Bacteria</taxon>
        <taxon>Pseudomonadati</taxon>
        <taxon>Pseudomonadota</taxon>
        <taxon>Alphaproteobacteria</taxon>
        <taxon>Acetobacterales</taxon>
        <taxon>Acetobacteraceae</taxon>
        <taxon>Gluconacetobacter</taxon>
    </lineage>
</organism>
<dbReference type="GO" id="GO:0000287">
    <property type="term" value="F:magnesium ion binding"/>
    <property type="evidence" value="ECO:0007669"/>
    <property type="project" value="UniProtKB-ARBA"/>
</dbReference>
<dbReference type="GO" id="GO:0009063">
    <property type="term" value="P:amino acid catabolic process"/>
    <property type="evidence" value="ECO:0007669"/>
    <property type="project" value="InterPro"/>
</dbReference>
<dbReference type="InterPro" id="IPR036849">
    <property type="entry name" value="Enolase-like_C_sf"/>
</dbReference>
<dbReference type="RefSeq" id="WP_211311020.1">
    <property type="nucleotide sequence ID" value="NZ_BJMI01000001.1"/>
</dbReference>
<dbReference type="Pfam" id="PF13378">
    <property type="entry name" value="MR_MLE_C"/>
    <property type="match status" value="1"/>
</dbReference>
<comment type="caution">
    <text evidence="3">The sequence shown here is derived from an EMBL/GenBank/DDBJ whole genome shotgun (WGS) entry which is preliminary data.</text>
</comment>
<dbReference type="PROSITE" id="PS00909">
    <property type="entry name" value="MR_MLE_2"/>
    <property type="match status" value="1"/>
</dbReference>